<evidence type="ECO:0000313" key="3">
    <source>
        <dbReference type="WBParaSite" id="SCUD_0001113401-mRNA-1"/>
    </source>
</evidence>
<reference evidence="3" key="1">
    <citation type="submission" date="2016-06" db="UniProtKB">
        <authorList>
            <consortium name="WormBaseParasite"/>
        </authorList>
    </citation>
    <scope>IDENTIFICATION</scope>
</reference>
<gene>
    <name evidence="1" type="ORF">SCUD_LOCUS11134</name>
</gene>
<dbReference type="AlphaFoldDB" id="A0A183K805"/>
<dbReference type="EMBL" id="UZAK01034215">
    <property type="protein sequence ID" value="VDP43199.1"/>
    <property type="molecule type" value="Genomic_DNA"/>
</dbReference>
<organism evidence="3">
    <name type="scientific">Schistosoma curassoni</name>
    <dbReference type="NCBI Taxonomy" id="6186"/>
    <lineage>
        <taxon>Eukaryota</taxon>
        <taxon>Metazoa</taxon>
        <taxon>Spiralia</taxon>
        <taxon>Lophotrochozoa</taxon>
        <taxon>Platyhelminthes</taxon>
        <taxon>Trematoda</taxon>
        <taxon>Digenea</taxon>
        <taxon>Strigeidida</taxon>
        <taxon>Schistosomatoidea</taxon>
        <taxon>Schistosomatidae</taxon>
        <taxon>Schistosoma</taxon>
    </lineage>
</organism>
<name>A0A183K805_9TREM</name>
<keyword evidence="2" id="KW-1185">Reference proteome</keyword>
<accession>A0A183K805</accession>
<evidence type="ECO:0000313" key="2">
    <source>
        <dbReference type="Proteomes" id="UP000279833"/>
    </source>
</evidence>
<evidence type="ECO:0000313" key="1">
    <source>
        <dbReference type="EMBL" id="VDP43199.1"/>
    </source>
</evidence>
<sequence>MHPVIQKCPFQRHALSWFQFPLSPKTLCTNTGLSSSQKDDVLLNAHEIIAVPTQKETENESSIIMKTVALNGAHHSTTTVSDECNYWGSLVILPDMSCFNDSHAFDQISYKNEKNLSDASNDDQELNKILIDVDYPSDRLSTNEIFKRSDENVLQESNLNDLISKVADPHHLVCSSGLPTQYGKYALNRVKLSVP</sequence>
<dbReference type="WBParaSite" id="SCUD_0001113401-mRNA-1">
    <property type="protein sequence ID" value="SCUD_0001113401-mRNA-1"/>
    <property type="gene ID" value="SCUD_0001113401"/>
</dbReference>
<protein>
    <submittedName>
        <fullName evidence="1 3">Uncharacterized protein</fullName>
    </submittedName>
</protein>
<proteinExistence type="predicted"/>
<reference evidence="1 2" key="2">
    <citation type="submission" date="2018-11" db="EMBL/GenBank/DDBJ databases">
        <authorList>
            <consortium name="Pathogen Informatics"/>
        </authorList>
    </citation>
    <scope>NUCLEOTIDE SEQUENCE [LARGE SCALE GENOMIC DNA]</scope>
    <source>
        <strain evidence="1">Dakar</strain>
        <strain evidence="2">Dakar, Senegal</strain>
    </source>
</reference>
<dbReference type="Proteomes" id="UP000279833">
    <property type="component" value="Unassembled WGS sequence"/>
</dbReference>